<keyword evidence="7" id="KW-1185">Reference proteome</keyword>
<dbReference type="Gene3D" id="1.10.730.10">
    <property type="entry name" value="Isoleucyl-tRNA Synthetase, Domain 1"/>
    <property type="match status" value="1"/>
</dbReference>
<evidence type="ECO:0000259" key="5">
    <source>
        <dbReference type="SMART" id="SM00836"/>
    </source>
</evidence>
<dbReference type="EMBL" id="BAAAZR010000038">
    <property type="protein sequence ID" value="GAA3836006.1"/>
    <property type="molecule type" value="Genomic_DNA"/>
</dbReference>
<comment type="caution">
    <text evidence="6">The sequence shown here is derived from an EMBL/GenBank/DDBJ whole genome shotgun (WGS) entry which is preliminary data.</text>
</comment>
<sequence>MDALRDVLGSPPVPEGSWQREAVYVSPAALRRAGGTGRAAVRGPGTAPVREAAEDLAARVRAVPGVRTVHVRPNGFLVIEVAEPGEIVREILTEPAGPPEGAVSGSAVSGSAVSPGRMESVWPDAPRTWRNPGFVVRYAYVRAGWVQGWARDLGMGAEWGCRTGPPGPPEEGVGVLGEGAGVPGEGVGLPEEGAGVPGEDRGFRPELLGGPYDRAVLRLLAELPSRRAGRDPGWPAYLERLAEAYHDAFEHAPAIPKGDEPPSAAHAARLRMARAVRKVLAEGLTALGQTPPDKI</sequence>
<evidence type="ECO:0000313" key="6">
    <source>
        <dbReference type="EMBL" id="GAA3836006.1"/>
    </source>
</evidence>
<keyword evidence="2" id="KW-0547">Nucleotide-binding</keyword>
<evidence type="ECO:0000313" key="7">
    <source>
        <dbReference type="Proteomes" id="UP001500888"/>
    </source>
</evidence>
<gene>
    <name evidence="6" type="ORF">GCM10022226_67240</name>
</gene>
<feature type="compositionally biased region" description="Low complexity" evidence="4">
    <location>
        <begin position="101"/>
        <end position="114"/>
    </location>
</feature>
<dbReference type="RefSeq" id="WP_344949794.1">
    <property type="nucleotide sequence ID" value="NZ_BAAAZR010000038.1"/>
</dbReference>
<evidence type="ECO:0000256" key="4">
    <source>
        <dbReference type="SAM" id="MobiDB-lite"/>
    </source>
</evidence>
<dbReference type="Proteomes" id="UP001500888">
    <property type="component" value="Unassembled WGS sequence"/>
</dbReference>
<organism evidence="6 7">
    <name type="scientific">Sphaerisporangium flaviroseum</name>
    <dbReference type="NCBI Taxonomy" id="509199"/>
    <lineage>
        <taxon>Bacteria</taxon>
        <taxon>Bacillati</taxon>
        <taxon>Actinomycetota</taxon>
        <taxon>Actinomycetes</taxon>
        <taxon>Streptosporangiales</taxon>
        <taxon>Streptosporangiaceae</taxon>
        <taxon>Sphaerisporangium</taxon>
    </lineage>
</organism>
<proteinExistence type="predicted"/>
<dbReference type="SUPFAM" id="SSF47323">
    <property type="entry name" value="Anticodon-binding domain of a subclass of class I aminoacyl-tRNA synthetases"/>
    <property type="match status" value="1"/>
</dbReference>
<reference evidence="7" key="1">
    <citation type="journal article" date="2019" name="Int. J. Syst. Evol. Microbiol.">
        <title>The Global Catalogue of Microorganisms (GCM) 10K type strain sequencing project: providing services to taxonomists for standard genome sequencing and annotation.</title>
        <authorList>
            <consortium name="The Broad Institute Genomics Platform"/>
            <consortium name="The Broad Institute Genome Sequencing Center for Infectious Disease"/>
            <person name="Wu L."/>
            <person name="Ma J."/>
        </authorList>
    </citation>
    <scope>NUCLEOTIDE SEQUENCE [LARGE SCALE GENOMIC DNA]</scope>
    <source>
        <strain evidence="7">JCM 16908</strain>
    </source>
</reference>
<evidence type="ECO:0000256" key="2">
    <source>
        <dbReference type="ARBA" id="ARBA00022741"/>
    </source>
</evidence>
<evidence type="ECO:0000256" key="1">
    <source>
        <dbReference type="ARBA" id="ARBA00022598"/>
    </source>
</evidence>
<name>A0ABP7J697_9ACTN</name>
<feature type="domain" description="DALR anticodon binding" evidence="5">
    <location>
        <begin position="136"/>
        <end position="295"/>
    </location>
</feature>
<dbReference type="SMART" id="SM00836">
    <property type="entry name" value="DALR_1"/>
    <property type="match status" value="1"/>
</dbReference>
<feature type="region of interest" description="Disordered" evidence="4">
    <location>
        <begin position="95"/>
        <end position="120"/>
    </location>
</feature>
<dbReference type="Pfam" id="PF05746">
    <property type="entry name" value="DALR_1"/>
    <property type="match status" value="1"/>
</dbReference>
<keyword evidence="1" id="KW-0436">Ligase</keyword>
<dbReference type="InterPro" id="IPR009080">
    <property type="entry name" value="tRNAsynth_Ia_anticodon-bd"/>
</dbReference>
<accession>A0ABP7J697</accession>
<protein>
    <recommendedName>
        <fullName evidence="5">DALR anticodon binding domain-containing protein</fullName>
    </recommendedName>
</protein>
<dbReference type="InterPro" id="IPR008909">
    <property type="entry name" value="DALR_anticod-bd"/>
</dbReference>
<keyword evidence="3" id="KW-0067">ATP-binding</keyword>
<evidence type="ECO:0000256" key="3">
    <source>
        <dbReference type="ARBA" id="ARBA00022840"/>
    </source>
</evidence>